<protein>
    <submittedName>
        <fullName evidence="2">Uncharacterized protein</fullName>
    </submittedName>
</protein>
<feature type="region of interest" description="Disordered" evidence="1">
    <location>
        <begin position="364"/>
        <end position="390"/>
    </location>
</feature>
<dbReference type="Proteomes" id="UP000265509">
    <property type="component" value="Unassembled WGS sequence"/>
</dbReference>
<comment type="caution">
    <text evidence="2">The sequence shown here is derived from an EMBL/GenBank/DDBJ whole genome shotgun (WGS) entry which is preliminary data.</text>
</comment>
<dbReference type="OrthoDB" id="6402943at2"/>
<evidence type="ECO:0000256" key="1">
    <source>
        <dbReference type="SAM" id="MobiDB-lite"/>
    </source>
</evidence>
<feature type="region of interest" description="Disordered" evidence="1">
    <location>
        <begin position="233"/>
        <end position="256"/>
    </location>
</feature>
<feature type="compositionally biased region" description="Basic and acidic residues" evidence="1">
    <location>
        <begin position="246"/>
        <end position="256"/>
    </location>
</feature>
<sequence>MKRFDLTFKGDILPDHEPDQVRHGFAELFRIRDPLVLDELFSGDAFVLRSNLDRKAAADYYRRITDLGGVAQLVPSDRPAANSTSSAPEIFTRVSTPDPAALHFPRRGEIISVPSRREPPPEPIAKAHDPESEPEPEALLETVTDQLASEPPKEQVLARLRSLRHDAEAALASRVEQLQQMQDEIKSETSAALEQIKLQREEVLLASQDEFSRLQALEAQSREKLEQGMAALGEEEQAQQRQLEQQTKHADDEARSRIAASQSAAEQLHLDRDSCQREAENNIAQLEAQIAAVREQVLRDVAEFDQLIAAAEQARDQEAKALETRLESVQQDYDQALGHLQARRQEHEQQLESELEEIRTLREQTEHDREDKLTELWEREERAQHDAQERLRQLEETRKRQLEALEQRLARLKLEEEKLTSQP</sequence>
<feature type="region of interest" description="Disordered" evidence="1">
    <location>
        <begin position="112"/>
        <end position="136"/>
    </location>
</feature>
<organism evidence="2 3">
    <name type="scientific">Seongchinamella sediminis</name>
    <dbReference type="NCBI Taxonomy" id="2283635"/>
    <lineage>
        <taxon>Bacteria</taxon>
        <taxon>Pseudomonadati</taxon>
        <taxon>Pseudomonadota</taxon>
        <taxon>Gammaproteobacteria</taxon>
        <taxon>Cellvibrionales</taxon>
        <taxon>Halieaceae</taxon>
        <taxon>Seongchinamella</taxon>
    </lineage>
</organism>
<proteinExistence type="predicted"/>
<accession>A0A3L7DUW4</accession>
<evidence type="ECO:0000313" key="2">
    <source>
        <dbReference type="EMBL" id="RLQ20380.1"/>
    </source>
</evidence>
<evidence type="ECO:0000313" key="3">
    <source>
        <dbReference type="Proteomes" id="UP000265509"/>
    </source>
</evidence>
<dbReference type="EMBL" id="QRAN01000029">
    <property type="protein sequence ID" value="RLQ20380.1"/>
    <property type="molecule type" value="Genomic_DNA"/>
</dbReference>
<keyword evidence="3" id="KW-1185">Reference proteome</keyword>
<feature type="compositionally biased region" description="Basic and acidic residues" evidence="1">
    <location>
        <begin position="115"/>
        <end position="131"/>
    </location>
</feature>
<reference evidence="2 3" key="1">
    <citation type="submission" date="2018-07" db="EMBL/GenBank/DDBJ databases">
        <title>Halioglobus sp. genome submission.</title>
        <authorList>
            <person name="Ye M.-Q."/>
            <person name="Du Z.-J."/>
        </authorList>
    </citation>
    <scope>NUCLEOTIDE SEQUENCE [LARGE SCALE GENOMIC DNA]</scope>
    <source>
        <strain evidence="2 3">U0301</strain>
    </source>
</reference>
<dbReference type="AlphaFoldDB" id="A0A3L7DUW4"/>
<dbReference type="RefSeq" id="WP_117957288.1">
    <property type="nucleotide sequence ID" value="NZ_QRAN01000029.1"/>
</dbReference>
<name>A0A3L7DUW4_9GAMM</name>
<gene>
    <name evidence="2" type="ORF">DWB85_17955</name>
</gene>